<dbReference type="STRING" id="1802557.A3A20_02375"/>
<proteinExistence type="inferred from homology"/>
<feature type="domain" description="NAD-dependent epimerase/dehydratase" evidence="2">
    <location>
        <begin position="3"/>
        <end position="239"/>
    </location>
</feature>
<sequence length="298" mass="33315">MKIIVTGGAGFIGSHVVDGYIKAGHKVAIIDNLSTGFRRNINPKAKFYQADIRDLKRVLNIFKKEKPAIVNHHAAIAEVVKSVKNPIPTFETNVLGTANVLLAFGKYGKGSGRKFIFSSSGGAIYGQPKKIPANENELINPLSPYGLSKFLGEEVIKFYSRQYGFDYLIFRYPNVYGPRQNPKGEAGVVAIFSDLMRRGKRPVIYGDGSKTRDYVYVDDIVRANVIGLRKGENDIFNLGWGKEIKDKMIFDILAKELGFKAKPVYAPFRPGEVVRISLDAKKIRKAFGWRPKVEFGMF</sequence>
<dbReference type="InterPro" id="IPR001509">
    <property type="entry name" value="Epimerase_deHydtase"/>
</dbReference>
<dbReference type="Proteomes" id="UP000178946">
    <property type="component" value="Unassembled WGS sequence"/>
</dbReference>
<reference evidence="3 4" key="1">
    <citation type="journal article" date="2016" name="Nat. Commun.">
        <title>Thousands of microbial genomes shed light on interconnected biogeochemical processes in an aquifer system.</title>
        <authorList>
            <person name="Anantharaman K."/>
            <person name="Brown C.T."/>
            <person name="Hug L.A."/>
            <person name="Sharon I."/>
            <person name="Castelle C.J."/>
            <person name="Probst A.J."/>
            <person name="Thomas B.C."/>
            <person name="Singh A."/>
            <person name="Wilkins M.J."/>
            <person name="Karaoz U."/>
            <person name="Brodie E.L."/>
            <person name="Williams K.H."/>
            <person name="Hubbard S.S."/>
            <person name="Banfield J.F."/>
        </authorList>
    </citation>
    <scope>NUCLEOTIDE SEQUENCE [LARGE SCALE GENOMIC DNA]</scope>
</reference>
<evidence type="ECO:0000259" key="2">
    <source>
        <dbReference type="Pfam" id="PF01370"/>
    </source>
</evidence>
<organism evidence="3 4">
    <name type="scientific">Candidatus Wolfebacteria bacterium RIFCSPLOWO2_01_FULL_45_19</name>
    <dbReference type="NCBI Taxonomy" id="1802557"/>
    <lineage>
        <taxon>Bacteria</taxon>
        <taxon>Candidatus Wolfeibacteriota</taxon>
    </lineage>
</organism>
<evidence type="ECO:0000313" key="4">
    <source>
        <dbReference type="Proteomes" id="UP000178946"/>
    </source>
</evidence>
<name>A0A1F8DRA0_9BACT</name>
<gene>
    <name evidence="3" type="ORF">A3A20_02375</name>
</gene>
<dbReference type="Pfam" id="PF01370">
    <property type="entry name" value="Epimerase"/>
    <property type="match status" value="1"/>
</dbReference>
<protein>
    <recommendedName>
        <fullName evidence="2">NAD-dependent epimerase/dehydratase domain-containing protein</fullName>
    </recommendedName>
</protein>
<evidence type="ECO:0000256" key="1">
    <source>
        <dbReference type="ARBA" id="ARBA00007637"/>
    </source>
</evidence>
<dbReference type="SUPFAM" id="SSF51735">
    <property type="entry name" value="NAD(P)-binding Rossmann-fold domains"/>
    <property type="match status" value="1"/>
</dbReference>
<accession>A0A1F8DRA0</accession>
<comment type="caution">
    <text evidence="3">The sequence shown here is derived from an EMBL/GenBank/DDBJ whole genome shotgun (WGS) entry which is preliminary data.</text>
</comment>
<dbReference type="InterPro" id="IPR036291">
    <property type="entry name" value="NAD(P)-bd_dom_sf"/>
</dbReference>
<dbReference type="AlphaFoldDB" id="A0A1F8DRA0"/>
<evidence type="ECO:0000313" key="3">
    <source>
        <dbReference type="EMBL" id="OGM91150.1"/>
    </source>
</evidence>
<comment type="similarity">
    <text evidence="1">Belongs to the NAD(P)-dependent epimerase/dehydratase family.</text>
</comment>
<dbReference type="Gene3D" id="3.90.25.10">
    <property type="entry name" value="UDP-galactose 4-epimerase, domain 1"/>
    <property type="match status" value="1"/>
</dbReference>
<dbReference type="Gene3D" id="3.40.50.720">
    <property type="entry name" value="NAD(P)-binding Rossmann-like Domain"/>
    <property type="match status" value="1"/>
</dbReference>
<dbReference type="PANTHER" id="PTHR43000">
    <property type="entry name" value="DTDP-D-GLUCOSE 4,6-DEHYDRATASE-RELATED"/>
    <property type="match status" value="1"/>
</dbReference>
<dbReference type="EMBL" id="MGIR01000003">
    <property type="protein sequence ID" value="OGM91150.1"/>
    <property type="molecule type" value="Genomic_DNA"/>
</dbReference>